<keyword evidence="7" id="KW-1185">Reference proteome</keyword>
<reference evidence="6" key="2">
    <citation type="journal article" date="2020" name="Microorganisms">
        <title>Osmotic Adaptation and Compatible Solute Biosynthesis of Phototrophic Bacteria as Revealed from Genome Analyses.</title>
        <authorList>
            <person name="Imhoff J.F."/>
            <person name="Rahn T."/>
            <person name="Kunzel S."/>
            <person name="Keller A."/>
            <person name="Neulinger S.C."/>
        </authorList>
    </citation>
    <scope>NUCLEOTIDE SEQUENCE</scope>
    <source>
        <strain evidence="6">DSM 4395</strain>
    </source>
</reference>
<sequence>MTMSAITAIRRQFEADAGRKDCRDCGAPIPQARLQHVPRAHRCTLCQERHERRSSPH</sequence>
<keyword evidence="1" id="KW-0479">Metal-binding</keyword>
<evidence type="ECO:0000256" key="3">
    <source>
        <dbReference type="ARBA" id="ARBA00022833"/>
    </source>
</evidence>
<dbReference type="GO" id="GO:1900378">
    <property type="term" value="P:positive regulation of secondary metabolite biosynthetic process"/>
    <property type="evidence" value="ECO:0007669"/>
    <property type="project" value="TreeGrafter"/>
</dbReference>
<keyword evidence="2" id="KW-0863">Zinc-finger</keyword>
<dbReference type="SUPFAM" id="SSF57716">
    <property type="entry name" value="Glucocorticoid receptor-like (DNA-binding domain)"/>
    <property type="match status" value="1"/>
</dbReference>
<dbReference type="EMBL" id="NHSF01000013">
    <property type="protein sequence ID" value="MBK5929347.1"/>
    <property type="molecule type" value="Genomic_DNA"/>
</dbReference>
<evidence type="ECO:0000256" key="1">
    <source>
        <dbReference type="ARBA" id="ARBA00022723"/>
    </source>
</evidence>
<dbReference type="GO" id="GO:0008270">
    <property type="term" value="F:zinc ion binding"/>
    <property type="evidence" value="ECO:0007669"/>
    <property type="project" value="UniProtKB-KW"/>
</dbReference>
<evidence type="ECO:0000313" key="7">
    <source>
        <dbReference type="Proteomes" id="UP001296967"/>
    </source>
</evidence>
<protein>
    <recommendedName>
        <fullName evidence="5">Zinc finger DksA/TraR C4-type domain-containing protein</fullName>
    </recommendedName>
</protein>
<organism evidence="6 7">
    <name type="scientific">Halochromatium salexigens</name>
    <name type="common">Chromatium salexigens</name>
    <dbReference type="NCBI Taxonomy" id="49447"/>
    <lineage>
        <taxon>Bacteria</taxon>
        <taxon>Pseudomonadati</taxon>
        <taxon>Pseudomonadota</taxon>
        <taxon>Gammaproteobacteria</taxon>
        <taxon>Chromatiales</taxon>
        <taxon>Chromatiaceae</taxon>
        <taxon>Halochromatium</taxon>
    </lineage>
</organism>
<evidence type="ECO:0000256" key="2">
    <source>
        <dbReference type="ARBA" id="ARBA00022771"/>
    </source>
</evidence>
<evidence type="ECO:0000259" key="5">
    <source>
        <dbReference type="Pfam" id="PF01258"/>
    </source>
</evidence>
<accession>A0AAJ0UEX6</accession>
<reference evidence="6" key="1">
    <citation type="submission" date="2017-05" db="EMBL/GenBank/DDBJ databases">
        <authorList>
            <person name="Imhoff J.F."/>
            <person name="Rahn T."/>
            <person name="Kuenzel S."/>
            <person name="Neulinger S.C."/>
        </authorList>
    </citation>
    <scope>NUCLEOTIDE SEQUENCE</scope>
    <source>
        <strain evidence="6">DSM 4395</strain>
    </source>
</reference>
<gene>
    <name evidence="6" type="ORF">CCR82_02060</name>
</gene>
<dbReference type="PROSITE" id="PS51128">
    <property type="entry name" value="ZF_DKSA_2"/>
    <property type="match status" value="1"/>
</dbReference>
<feature type="domain" description="Zinc finger DksA/TraR C4-type" evidence="5">
    <location>
        <begin position="19"/>
        <end position="52"/>
    </location>
</feature>
<dbReference type="Proteomes" id="UP001296967">
    <property type="component" value="Unassembled WGS sequence"/>
</dbReference>
<dbReference type="InterPro" id="IPR000962">
    <property type="entry name" value="Znf_DskA_TraR"/>
</dbReference>
<evidence type="ECO:0000313" key="6">
    <source>
        <dbReference type="EMBL" id="MBK5929347.1"/>
    </source>
</evidence>
<feature type="zinc finger region" description="dksA C4-type" evidence="4">
    <location>
        <begin position="22"/>
        <end position="46"/>
    </location>
</feature>
<dbReference type="AlphaFoldDB" id="A0AAJ0UEX6"/>
<evidence type="ECO:0000256" key="4">
    <source>
        <dbReference type="PROSITE-ProRule" id="PRU00510"/>
    </source>
</evidence>
<dbReference type="Gene3D" id="1.20.120.910">
    <property type="entry name" value="DksA, coiled-coil domain"/>
    <property type="match status" value="1"/>
</dbReference>
<name>A0AAJ0UEX6_HALSE</name>
<comment type="caution">
    <text evidence="6">The sequence shown here is derived from an EMBL/GenBank/DDBJ whole genome shotgun (WGS) entry which is preliminary data.</text>
</comment>
<dbReference type="PANTHER" id="PTHR38777:SF1">
    <property type="entry name" value="DNAK SUPPRESSOR PROTEIN"/>
    <property type="match status" value="1"/>
</dbReference>
<keyword evidence="3" id="KW-0862">Zinc</keyword>
<dbReference type="Pfam" id="PF01258">
    <property type="entry name" value="zf-dskA_traR"/>
    <property type="match status" value="1"/>
</dbReference>
<dbReference type="PANTHER" id="PTHR38777">
    <property type="entry name" value="FELS-2 PROPHAGE PROTEIN"/>
    <property type="match status" value="1"/>
</dbReference>
<proteinExistence type="predicted"/>